<comment type="subcellular location">
    <subcellularLocation>
        <location evidence="3">Cytoplasm</location>
    </subcellularLocation>
    <text evidence="3">The tmRNA-SmpB complex associates with stalled 70S ribosomes.</text>
</comment>
<dbReference type="CDD" id="cd09294">
    <property type="entry name" value="SmpB"/>
    <property type="match status" value="1"/>
</dbReference>
<dbReference type="HAMAP" id="MF_00023">
    <property type="entry name" value="SmpB"/>
    <property type="match status" value="1"/>
</dbReference>
<dbReference type="Gene3D" id="2.40.280.10">
    <property type="match status" value="1"/>
</dbReference>
<dbReference type="PANTHER" id="PTHR30308">
    <property type="entry name" value="TMRNA-BINDING COMPONENT OF TRANS-TRANSLATION TAGGING COMPLEX"/>
    <property type="match status" value="1"/>
</dbReference>
<dbReference type="AlphaFoldDB" id="A0A1G2KUG7"/>
<comment type="function">
    <text evidence="3">Required for rescue of stalled ribosomes mediated by trans-translation. Binds to transfer-messenger RNA (tmRNA), required for stable association of tmRNA with ribosomes. tmRNA and SmpB together mimic tRNA shape, replacing the anticodon stem-loop with SmpB. tmRNA is encoded by the ssrA gene; the 2 termini fold to resemble tRNA(Ala) and it encodes a 'tag peptide', a short internal open reading frame. During trans-translation Ala-aminoacylated tmRNA acts like a tRNA, entering the A-site of stalled ribosomes, displacing the stalled mRNA. The ribosome then switches to translate the ORF on the tmRNA; the nascent peptide is terminated with the 'tag peptide' encoded by the tmRNA and targeted for degradation. The ribosome is freed to recommence translation, which seems to be the essential function of trans-translation.</text>
</comment>
<dbReference type="InterPro" id="IPR020081">
    <property type="entry name" value="SsrA-bd_prot_CS"/>
</dbReference>
<dbReference type="Proteomes" id="UP000177177">
    <property type="component" value="Unassembled WGS sequence"/>
</dbReference>
<evidence type="ECO:0000256" key="1">
    <source>
        <dbReference type="ARBA" id="ARBA00022490"/>
    </source>
</evidence>
<gene>
    <name evidence="3" type="primary">smpB</name>
    <name evidence="4" type="ORF">A3C92_01980</name>
</gene>
<keyword evidence="2 3" id="KW-0694">RNA-binding</keyword>
<dbReference type="Pfam" id="PF01668">
    <property type="entry name" value="SmpB"/>
    <property type="match status" value="1"/>
</dbReference>
<dbReference type="NCBIfam" id="TIGR00086">
    <property type="entry name" value="smpB"/>
    <property type="match status" value="1"/>
</dbReference>
<evidence type="ECO:0000256" key="2">
    <source>
        <dbReference type="ARBA" id="ARBA00022884"/>
    </source>
</evidence>
<dbReference type="SUPFAM" id="SSF74982">
    <property type="entry name" value="Small protein B (SmpB)"/>
    <property type="match status" value="1"/>
</dbReference>
<dbReference type="GO" id="GO:0003723">
    <property type="term" value="F:RNA binding"/>
    <property type="evidence" value="ECO:0007669"/>
    <property type="project" value="UniProtKB-UniRule"/>
</dbReference>
<organism evidence="4 5">
    <name type="scientific">Candidatus Sungbacteria bacterium RIFCSPHIGHO2_02_FULL_53_17</name>
    <dbReference type="NCBI Taxonomy" id="1802275"/>
    <lineage>
        <taxon>Bacteria</taxon>
        <taxon>Candidatus Sungiibacteriota</taxon>
    </lineage>
</organism>
<dbReference type="GO" id="GO:0005829">
    <property type="term" value="C:cytosol"/>
    <property type="evidence" value="ECO:0007669"/>
    <property type="project" value="TreeGrafter"/>
</dbReference>
<sequence length="148" mass="16471">MNDLSVNRRATYDYEILQTYEAGMVLLGFEVKSVKAGRMALAGSFAVIRGGDAWLLNAAIPPHQQKNTPDTYDPTRSRRLLLHGHEIKELVGATAQKGLTIVPLKVYSKRGLLKLSLGLARHKKTGDKRETIKKREAAREIARALHRG</sequence>
<dbReference type="PROSITE" id="PS01317">
    <property type="entry name" value="SSRP"/>
    <property type="match status" value="1"/>
</dbReference>
<dbReference type="InterPro" id="IPR023620">
    <property type="entry name" value="SmpB"/>
</dbReference>
<comment type="caution">
    <text evidence="4">The sequence shown here is derived from an EMBL/GenBank/DDBJ whole genome shotgun (WGS) entry which is preliminary data.</text>
</comment>
<comment type="similarity">
    <text evidence="3">Belongs to the SmpB family.</text>
</comment>
<evidence type="ECO:0000256" key="3">
    <source>
        <dbReference type="HAMAP-Rule" id="MF_00023"/>
    </source>
</evidence>
<dbReference type="GO" id="GO:0070929">
    <property type="term" value="P:trans-translation"/>
    <property type="evidence" value="ECO:0007669"/>
    <property type="project" value="UniProtKB-UniRule"/>
</dbReference>
<protein>
    <recommendedName>
        <fullName evidence="3">SsrA-binding protein</fullName>
    </recommendedName>
    <alternativeName>
        <fullName evidence="3">Small protein B</fullName>
    </alternativeName>
</protein>
<name>A0A1G2KUG7_9BACT</name>
<keyword evidence="1 3" id="KW-0963">Cytoplasm</keyword>
<reference evidence="4 5" key="1">
    <citation type="journal article" date="2016" name="Nat. Commun.">
        <title>Thousands of microbial genomes shed light on interconnected biogeochemical processes in an aquifer system.</title>
        <authorList>
            <person name="Anantharaman K."/>
            <person name="Brown C.T."/>
            <person name="Hug L.A."/>
            <person name="Sharon I."/>
            <person name="Castelle C.J."/>
            <person name="Probst A.J."/>
            <person name="Thomas B.C."/>
            <person name="Singh A."/>
            <person name="Wilkins M.J."/>
            <person name="Karaoz U."/>
            <person name="Brodie E.L."/>
            <person name="Williams K.H."/>
            <person name="Hubbard S.S."/>
            <person name="Banfield J.F."/>
        </authorList>
    </citation>
    <scope>NUCLEOTIDE SEQUENCE [LARGE SCALE GENOMIC DNA]</scope>
</reference>
<dbReference type="InterPro" id="IPR000037">
    <property type="entry name" value="SsrA-bd_prot"/>
</dbReference>
<dbReference type="EMBL" id="MHQN01000024">
    <property type="protein sequence ID" value="OHA03087.1"/>
    <property type="molecule type" value="Genomic_DNA"/>
</dbReference>
<dbReference type="GO" id="GO:0070930">
    <property type="term" value="P:trans-translation-dependent protein tagging"/>
    <property type="evidence" value="ECO:0007669"/>
    <property type="project" value="TreeGrafter"/>
</dbReference>
<proteinExistence type="inferred from homology"/>
<dbReference type="NCBIfam" id="NF003843">
    <property type="entry name" value="PRK05422.1"/>
    <property type="match status" value="1"/>
</dbReference>
<accession>A0A1G2KUG7</accession>
<dbReference type="PANTHER" id="PTHR30308:SF2">
    <property type="entry name" value="SSRA-BINDING PROTEIN"/>
    <property type="match status" value="1"/>
</dbReference>
<evidence type="ECO:0000313" key="5">
    <source>
        <dbReference type="Proteomes" id="UP000177177"/>
    </source>
</evidence>
<evidence type="ECO:0000313" key="4">
    <source>
        <dbReference type="EMBL" id="OHA03087.1"/>
    </source>
</evidence>